<dbReference type="GO" id="GO:0016787">
    <property type="term" value="F:hydrolase activity"/>
    <property type="evidence" value="ECO:0007669"/>
    <property type="project" value="UniProtKB-KW"/>
</dbReference>
<keyword evidence="1" id="KW-0378">Hydrolase</keyword>
<protein>
    <submittedName>
        <fullName evidence="1">HAD hydrolase family protein</fullName>
    </submittedName>
</protein>
<dbReference type="SUPFAM" id="SSF56784">
    <property type="entry name" value="HAD-like"/>
    <property type="match status" value="1"/>
</dbReference>
<dbReference type="PANTHER" id="PTHR10000">
    <property type="entry name" value="PHOSPHOSERINE PHOSPHATASE"/>
    <property type="match status" value="1"/>
</dbReference>
<keyword evidence="2" id="KW-1185">Reference proteome</keyword>
<reference evidence="1 2" key="1">
    <citation type="submission" date="2024-06" db="EMBL/GenBank/DDBJ databases">
        <title>The Natural Products Discovery Center: Release of the First 8490 Sequenced Strains for Exploring Actinobacteria Biosynthetic Diversity.</title>
        <authorList>
            <person name="Kalkreuter E."/>
            <person name="Kautsar S.A."/>
            <person name="Yang D."/>
            <person name="Bader C.D."/>
            <person name="Teijaro C.N."/>
            <person name="Fluegel L."/>
            <person name="Davis C.M."/>
            <person name="Simpson J.R."/>
            <person name="Lauterbach L."/>
            <person name="Steele A.D."/>
            <person name="Gui C."/>
            <person name="Meng S."/>
            <person name="Li G."/>
            <person name="Viehrig K."/>
            <person name="Ye F."/>
            <person name="Su P."/>
            <person name="Kiefer A.F."/>
            <person name="Nichols A."/>
            <person name="Cepeda A.J."/>
            <person name="Yan W."/>
            <person name="Fan B."/>
            <person name="Jiang Y."/>
            <person name="Adhikari A."/>
            <person name="Zheng C.-J."/>
            <person name="Schuster L."/>
            <person name="Cowan T.M."/>
            <person name="Smanski M.J."/>
            <person name="Chevrette M.G."/>
            <person name="De Carvalho L.P.S."/>
            <person name="Shen B."/>
        </authorList>
    </citation>
    <scope>NUCLEOTIDE SEQUENCE [LARGE SCALE GENOMIC DNA]</scope>
    <source>
        <strain evidence="1 2">NPDC053791</strain>
    </source>
</reference>
<dbReference type="EMBL" id="JBFASG010000030">
    <property type="protein sequence ID" value="MEV4926134.1"/>
    <property type="molecule type" value="Genomic_DNA"/>
</dbReference>
<name>A0ABV3J0A7_9ACTN</name>
<organism evidence="1 2">
    <name type="scientific">Streptomyces roseoverticillatus</name>
    <dbReference type="NCBI Taxonomy" id="66429"/>
    <lineage>
        <taxon>Bacteria</taxon>
        <taxon>Bacillati</taxon>
        <taxon>Actinomycetota</taxon>
        <taxon>Actinomycetes</taxon>
        <taxon>Kitasatosporales</taxon>
        <taxon>Streptomycetaceae</taxon>
        <taxon>Streptomyces</taxon>
    </lineage>
</organism>
<proteinExistence type="predicted"/>
<dbReference type="InterPro" id="IPR023214">
    <property type="entry name" value="HAD_sf"/>
</dbReference>
<gene>
    <name evidence="1" type="ORF">AB0L03_25475</name>
</gene>
<dbReference type="Gene3D" id="3.30.1240.10">
    <property type="match status" value="1"/>
</dbReference>
<dbReference type="Gene3D" id="3.40.50.1000">
    <property type="entry name" value="HAD superfamily/HAD-like"/>
    <property type="match status" value="1"/>
</dbReference>
<dbReference type="PANTHER" id="PTHR10000:SF8">
    <property type="entry name" value="HAD SUPERFAMILY HYDROLASE-LIKE, TYPE 3"/>
    <property type="match status" value="1"/>
</dbReference>
<sequence>MTRPHSGGPSPRLIATDLDGTLLRNDGSLSPRTLRALRIATGAGAEVVFVTARPPRFVDRLSAATGLAGTAVCSNGALVYDLASRTVTASRALPVAVARKIVTVLSAALPDVGYAVETGHRVLYEPAYLLRLPEDAAAESPVPSLADLWTADVPIAKLLAWSARLDADHLLAAAQEAAGAEAQFTHSGGRGLLEVTAPGVTKAGTLSGLCAGRGITAADVVAFGDMPNDLTILTWAGTGYAMGNAHPAVLASVRRHTTTNEEDGVAAVLERLFGTA</sequence>
<evidence type="ECO:0000313" key="2">
    <source>
        <dbReference type="Proteomes" id="UP001552479"/>
    </source>
</evidence>
<accession>A0ABV3J0A7</accession>
<dbReference type="RefSeq" id="WP_366089616.1">
    <property type="nucleotide sequence ID" value="NZ_JBFASG010000030.1"/>
</dbReference>
<evidence type="ECO:0000313" key="1">
    <source>
        <dbReference type="EMBL" id="MEV4926134.1"/>
    </source>
</evidence>
<dbReference type="Pfam" id="PF08282">
    <property type="entry name" value="Hydrolase_3"/>
    <property type="match status" value="1"/>
</dbReference>
<dbReference type="InterPro" id="IPR036412">
    <property type="entry name" value="HAD-like_sf"/>
</dbReference>
<dbReference type="Proteomes" id="UP001552479">
    <property type="component" value="Unassembled WGS sequence"/>
</dbReference>
<comment type="caution">
    <text evidence="1">The sequence shown here is derived from an EMBL/GenBank/DDBJ whole genome shotgun (WGS) entry which is preliminary data.</text>
</comment>